<proteinExistence type="predicted"/>
<dbReference type="Proteomes" id="UP001157134">
    <property type="component" value="Unassembled WGS sequence"/>
</dbReference>
<keyword evidence="1" id="KW-0472">Membrane</keyword>
<accession>A0ABQ6H7V2</accession>
<dbReference type="InterPro" id="IPR012902">
    <property type="entry name" value="N_methyl_site"/>
</dbReference>
<evidence type="ECO:0000256" key="1">
    <source>
        <dbReference type="SAM" id="Phobius"/>
    </source>
</evidence>
<evidence type="ECO:0008006" key="4">
    <source>
        <dbReference type="Google" id="ProtNLM"/>
    </source>
</evidence>
<keyword evidence="1" id="KW-0812">Transmembrane</keyword>
<sequence length="153" mass="16339">MSESRMKQNGFTLIELIVTIIILGILAVVIAPRFSSSESYQEHSYRAQAISLIRAVQLRAMQQTDNSFNCHAVNIASDEISSDDAAPCNVNVLSVPIENGDDVTFELDGGTGSIGFDTFGVPQGDCSGGCLITINGVDNLSIQIESQGYVHAI</sequence>
<dbReference type="SUPFAM" id="SSF54523">
    <property type="entry name" value="Pili subunits"/>
    <property type="match status" value="1"/>
</dbReference>
<dbReference type="Gene3D" id="3.30.700.10">
    <property type="entry name" value="Glycoprotein, Type 4 Pilin"/>
    <property type="match status" value="1"/>
</dbReference>
<dbReference type="RefSeq" id="WP_284295765.1">
    <property type="nucleotide sequence ID" value="NZ_BSSV01000001.1"/>
</dbReference>
<reference evidence="2 3" key="1">
    <citation type="submission" date="2023-03" db="EMBL/GenBank/DDBJ databases">
        <title>Thalassotalea loyana LMG 22536T draft genome sequence.</title>
        <authorList>
            <person name="Sawabe T."/>
        </authorList>
    </citation>
    <scope>NUCLEOTIDE SEQUENCE [LARGE SCALE GENOMIC DNA]</scope>
    <source>
        <strain evidence="2 3">LMG 22536</strain>
    </source>
</reference>
<organism evidence="2 3">
    <name type="scientific">Thalassotalea loyana</name>
    <dbReference type="NCBI Taxonomy" id="280483"/>
    <lineage>
        <taxon>Bacteria</taxon>
        <taxon>Pseudomonadati</taxon>
        <taxon>Pseudomonadota</taxon>
        <taxon>Gammaproteobacteria</taxon>
        <taxon>Alteromonadales</taxon>
        <taxon>Colwelliaceae</taxon>
        <taxon>Thalassotalea</taxon>
    </lineage>
</organism>
<dbReference type="EMBL" id="BSSV01000001">
    <property type="protein sequence ID" value="GLX84221.1"/>
    <property type="molecule type" value="Genomic_DNA"/>
</dbReference>
<keyword evidence="1" id="KW-1133">Transmembrane helix</keyword>
<evidence type="ECO:0000313" key="2">
    <source>
        <dbReference type="EMBL" id="GLX84221.1"/>
    </source>
</evidence>
<dbReference type="NCBIfam" id="TIGR02532">
    <property type="entry name" value="IV_pilin_GFxxxE"/>
    <property type="match status" value="1"/>
</dbReference>
<name>A0ABQ6H7V2_9GAMM</name>
<gene>
    <name evidence="2" type="ORF">tloyanaT_04730</name>
</gene>
<dbReference type="InterPro" id="IPR045584">
    <property type="entry name" value="Pilin-like"/>
</dbReference>
<feature type="transmembrane region" description="Helical" evidence="1">
    <location>
        <begin position="12"/>
        <end position="31"/>
    </location>
</feature>
<comment type="caution">
    <text evidence="2">The sequence shown here is derived from an EMBL/GenBank/DDBJ whole genome shotgun (WGS) entry which is preliminary data.</text>
</comment>
<keyword evidence="3" id="KW-1185">Reference proteome</keyword>
<dbReference type="Pfam" id="PF07963">
    <property type="entry name" value="N_methyl"/>
    <property type="match status" value="1"/>
</dbReference>
<evidence type="ECO:0000313" key="3">
    <source>
        <dbReference type="Proteomes" id="UP001157134"/>
    </source>
</evidence>
<protein>
    <recommendedName>
        <fullName evidence="4">Type II secretion system protein</fullName>
    </recommendedName>
</protein>